<feature type="non-terminal residue" evidence="1">
    <location>
        <position position="1"/>
    </location>
</feature>
<organism evidence="1">
    <name type="scientific">Pararge aegeria</name>
    <name type="common">speckled wood butterfly</name>
    <dbReference type="NCBI Taxonomy" id="116150"/>
    <lineage>
        <taxon>Eukaryota</taxon>
        <taxon>Metazoa</taxon>
        <taxon>Ecdysozoa</taxon>
        <taxon>Arthropoda</taxon>
        <taxon>Hexapoda</taxon>
        <taxon>Insecta</taxon>
        <taxon>Pterygota</taxon>
        <taxon>Neoptera</taxon>
        <taxon>Endopterygota</taxon>
        <taxon>Lepidoptera</taxon>
        <taxon>Glossata</taxon>
        <taxon>Ditrysia</taxon>
        <taxon>Papilionoidea</taxon>
        <taxon>Nymphalidae</taxon>
        <taxon>Satyrinae</taxon>
        <taxon>Satyrini</taxon>
        <taxon>Parargina</taxon>
        <taxon>Pararge</taxon>
    </lineage>
</organism>
<protein>
    <submittedName>
        <fullName evidence="1">Uncharacterized protein</fullName>
    </submittedName>
</protein>
<dbReference type="EMBL" id="GAIX01011521">
    <property type="protein sequence ID" value="JAA81039.1"/>
    <property type="molecule type" value="Transcribed_RNA"/>
</dbReference>
<reference evidence="1" key="2">
    <citation type="submission" date="2013-05" db="EMBL/GenBank/DDBJ databases">
        <authorList>
            <person name="Carter J.-M."/>
            <person name="Baker S.C."/>
            <person name="Pink R."/>
            <person name="Carter D.R.F."/>
            <person name="Collins A."/>
            <person name="Tomlin J."/>
            <person name="Gibbs M."/>
            <person name="Breuker C.J."/>
        </authorList>
    </citation>
    <scope>NUCLEOTIDE SEQUENCE</scope>
    <source>
        <tissue evidence="1">Ovary</tissue>
    </source>
</reference>
<evidence type="ECO:0000313" key="1">
    <source>
        <dbReference type="EMBL" id="JAA81039.1"/>
    </source>
</evidence>
<proteinExistence type="predicted"/>
<reference evidence="1" key="1">
    <citation type="journal article" date="2013" name="BMC Genomics">
        <title>Unscrambling butterfly oogenesis.</title>
        <authorList>
            <person name="Carter J.M."/>
            <person name="Baker S.C."/>
            <person name="Pink R."/>
            <person name="Carter D.R."/>
            <person name="Collins A."/>
            <person name="Tomlin J."/>
            <person name="Gibbs M."/>
            <person name="Breuker C.J."/>
        </authorList>
    </citation>
    <scope>NUCLEOTIDE SEQUENCE</scope>
    <source>
        <tissue evidence="1">Ovary</tissue>
    </source>
</reference>
<dbReference type="AlphaFoldDB" id="S4NVI1"/>
<accession>S4NVI1</accession>
<sequence>DIISLNLCIMSKGFRIVKNAYSVATVLQNYNLYVVHYIMETDHVHFVTTVQCHSDMSSNIVFLVEWVATN</sequence>
<name>S4NVI1_9NEOP</name>